<evidence type="ECO:0000313" key="3">
    <source>
        <dbReference type="EMBL" id="CAF1282015.1"/>
    </source>
</evidence>
<dbReference type="NCBIfam" id="NF041646">
    <property type="entry name" value="VC0807_fam"/>
    <property type="match status" value="1"/>
</dbReference>
<dbReference type="AlphaFoldDB" id="A0A815CBY5"/>
<feature type="transmembrane region" description="Helical" evidence="1">
    <location>
        <begin position="33"/>
        <end position="51"/>
    </location>
</feature>
<reference evidence="3" key="1">
    <citation type="submission" date="2021-02" db="EMBL/GenBank/DDBJ databases">
        <authorList>
            <person name="Nowell W R."/>
        </authorList>
    </citation>
    <scope>NUCLEOTIDE SEQUENCE</scope>
</reference>
<keyword evidence="1" id="KW-0812">Transmembrane</keyword>
<comment type="caution">
    <text evidence="3">The sequence shown here is derived from an EMBL/GenBank/DDBJ whole genome shotgun (WGS) entry which is preliminary data.</text>
</comment>
<keyword evidence="4" id="KW-1185">Reference proteome</keyword>
<evidence type="ECO:0000256" key="1">
    <source>
        <dbReference type="SAM" id="Phobius"/>
    </source>
</evidence>
<dbReference type="EMBL" id="CAJNOR010002350">
    <property type="protein sequence ID" value="CAF1282015.1"/>
    <property type="molecule type" value="Genomic_DNA"/>
</dbReference>
<sequence length="283" mass="32207">MSSHRPSALSEPEILINIQFSFWQIFKPHFPRFILTAFVDVVLPLLIYFLLQKHIKPVYALVIAGTPPLLMVISKATLSRTFDALGFLIALGFIISGVVAIITRNPVIILLEKSLITGILSIIFALTLIPLTCCHHRCRLRPLGYYFYQDLVPTNRVQIGLPANIFDSGEYSEHDVLIPKMSDREEIAKVYEWLYENCSSFRISCYVITSVWSIGFLGEFLTRLTLILIHLSVNKIVLYGNLILTIITVICTAITITCITKERKQTLILVEQWKNTHLSQQID</sequence>
<gene>
    <name evidence="2" type="ORF">EDS130_LOCUS1608</name>
    <name evidence="3" type="ORF">XAT740_LOCUS27871</name>
</gene>
<dbReference type="Proteomes" id="UP000663828">
    <property type="component" value="Unassembled WGS sequence"/>
</dbReference>
<evidence type="ECO:0000313" key="2">
    <source>
        <dbReference type="EMBL" id="CAF0739072.1"/>
    </source>
</evidence>
<proteinExistence type="predicted"/>
<feature type="transmembrane region" description="Helical" evidence="1">
    <location>
        <begin position="203"/>
        <end position="230"/>
    </location>
</feature>
<feature type="transmembrane region" description="Helical" evidence="1">
    <location>
        <begin position="236"/>
        <end position="259"/>
    </location>
</feature>
<feature type="transmembrane region" description="Helical" evidence="1">
    <location>
        <begin position="115"/>
        <end position="134"/>
    </location>
</feature>
<keyword evidence="1" id="KW-1133">Transmembrane helix</keyword>
<name>A0A815CBY5_ADIRI</name>
<organism evidence="3 4">
    <name type="scientific">Adineta ricciae</name>
    <name type="common">Rotifer</name>
    <dbReference type="NCBI Taxonomy" id="249248"/>
    <lineage>
        <taxon>Eukaryota</taxon>
        <taxon>Metazoa</taxon>
        <taxon>Spiralia</taxon>
        <taxon>Gnathifera</taxon>
        <taxon>Rotifera</taxon>
        <taxon>Eurotatoria</taxon>
        <taxon>Bdelloidea</taxon>
        <taxon>Adinetida</taxon>
        <taxon>Adinetidae</taxon>
        <taxon>Adineta</taxon>
    </lineage>
</organism>
<feature type="transmembrane region" description="Helical" evidence="1">
    <location>
        <begin position="85"/>
        <end position="103"/>
    </location>
</feature>
<accession>A0A815CBY5</accession>
<protein>
    <submittedName>
        <fullName evidence="3">Uncharacterized protein</fullName>
    </submittedName>
</protein>
<keyword evidence="1" id="KW-0472">Membrane</keyword>
<dbReference type="EMBL" id="CAJNOJ010000004">
    <property type="protein sequence ID" value="CAF0739072.1"/>
    <property type="molecule type" value="Genomic_DNA"/>
</dbReference>
<evidence type="ECO:0000313" key="4">
    <source>
        <dbReference type="Proteomes" id="UP000663828"/>
    </source>
</evidence>
<dbReference type="OrthoDB" id="10043543at2759"/>
<dbReference type="Proteomes" id="UP000663852">
    <property type="component" value="Unassembled WGS sequence"/>
</dbReference>